<organism evidence="2">
    <name type="scientific">Oikopleura dioica</name>
    <name type="common">Tunicate</name>
    <dbReference type="NCBI Taxonomy" id="34765"/>
    <lineage>
        <taxon>Eukaryota</taxon>
        <taxon>Metazoa</taxon>
        <taxon>Chordata</taxon>
        <taxon>Tunicata</taxon>
        <taxon>Appendicularia</taxon>
        <taxon>Copelata</taxon>
        <taxon>Oikopleuridae</taxon>
        <taxon>Oikopleura</taxon>
    </lineage>
</organism>
<feature type="region of interest" description="Disordered" evidence="1">
    <location>
        <begin position="258"/>
        <end position="286"/>
    </location>
</feature>
<name>E4YMW1_OIKDI</name>
<reference evidence="2" key="1">
    <citation type="journal article" date="2010" name="Science">
        <title>Plasticity of animal genome architecture unmasked by rapid evolution of a pelagic tunicate.</title>
        <authorList>
            <person name="Denoeud F."/>
            <person name="Henriet S."/>
            <person name="Mungpakdee S."/>
            <person name="Aury J.M."/>
            <person name="Da Silva C."/>
            <person name="Brinkmann H."/>
            <person name="Mikhaleva J."/>
            <person name="Olsen L.C."/>
            <person name="Jubin C."/>
            <person name="Canestro C."/>
            <person name="Bouquet J.M."/>
            <person name="Danks G."/>
            <person name="Poulain J."/>
            <person name="Campsteijn C."/>
            <person name="Adamski M."/>
            <person name="Cross I."/>
            <person name="Yadetie F."/>
            <person name="Muffato M."/>
            <person name="Louis A."/>
            <person name="Butcher S."/>
            <person name="Tsagkogeorga G."/>
            <person name="Konrad A."/>
            <person name="Singh S."/>
            <person name="Jensen M.F."/>
            <person name="Cong E.H."/>
            <person name="Eikeseth-Otteraa H."/>
            <person name="Noel B."/>
            <person name="Anthouard V."/>
            <person name="Porcel B.M."/>
            <person name="Kachouri-Lafond R."/>
            <person name="Nishino A."/>
            <person name="Ugolini M."/>
            <person name="Chourrout P."/>
            <person name="Nishida H."/>
            <person name="Aasland R."/>
            <person name="Huzurbazar S."/>
            <person name="Westhof E."/>
            <person name="Delsuc F."/>
            <person name="Lehrach H."/>
            <person name="Reinhardt R."/>
            <person name="Weissenbach J."/>
            <person name="Roy S.W."/>
            <person name="Artiguenave F."/>
            <person name="Postlethwait J.H."/>
            <person name="Manak J.R."/>
            <person name="Thompson E.M."/>
            <person name="Jaillon O."/>
            <person name="Du Pasquier L."/>
            <person name="Boudinot P."/>
            <person name="Liberles D.A."/>
            <person name="Volff J.N."/>
            <person name="Philippe H."/>
            <person name="Lenhard B."/>
            <person name="Roest Crollius H."/>
            <person name="Wincker P."/>
            <person name="Chourrout D."/>
        </authorList>
    </citation>
    <scope>NUCLEOTIDE SEQUENCE [LARGE SCALE GENOMIC DNA]</scope>
</reference>
<gene>
    <name evidence="2" type="ORF">GSOID_T00029860001</name>
</gene>
<feature type="compositionally biased region" description="Low complexity" evidence="1">
    <location>
        <begin position="273"/>
        <end position="286"/>
    </location>
</feature>
<accession>E4YMW1</accession>
<evidence type="ECO:0000313" key="2">
    <source>
        <dbReference type="EMBL" id="CBY36820.1"/>
    </source>
</evidence>
<evidence type="ECO:0000256" key="1">
    <source>
        <dbReference type="SAM" id="MobiDB-lite"/>
    </source>
</evidence>
<dbReference type="AlphaFoldDB" id="E4YMW1"/>
<dbReference type="EMBL" id="FN654846">
    <property type="protein sequence ID" value="CBY36820.1"/>
    <property type="molecule type" value="Genomic_DNA"/>
</dbReference>
<protein>
    <submittedName>
        <fullName evidence="2">Uncharacterized protein</fullName>
    </submittedName>
</protein>
<feature type="compositionally biased region" description="Acidic residues" evidence="1">
    <location>
        <begin position="24"/>
        <end position="40"/>
    </location>
</feature>
<feature type="region of interest" description="Disordered" evidence="1">
    <location>
        <begin position="1"/>
        <end position="47"/>
    </location>
</feature>
<proteinExistence type="predicted"/>
<dbReference type="Proteomes" id="UP000011014">
    <property type="component" value="Unassembled WGS sequence"/>
</dbReference>
<sequence>MSVTKTGRNPGSLLRIVRKTQIEAVDDDSSDSSDDDEKEIEESKMHQKEMINTQNALKSAPRCDLALTFCCSSSTQQKPSRFVPVKLVHHLSGGRWAGQDKTPEPGYQIPNANREKMIRRVRREIKQRPATAKSRTDIKKMIASPTYQVCSVFTLLPDFAKPVQLEDKRPVTSPLPNSQFLSPQEDLGENGKIISNFFDQMKARTLSIISEHDEEVKKLRETIDFQEQAIEIMKSFMTDEQKIQFTKQLNNLELTRRLEDSLSTHPPTPTGFSSRQEQLSESSLSS</sequence>